<sequence>MVNSIEFNLLVIPNFYSFANVKYKITQMKHITSIKIIVLLSVILTTLNMSAQETQDPGAMVTDRPDQTESPALVTKGYIQVETGAFFTQDEDEGFKTEAIGYNTTLVRYGLLDNLELRLGLDFVETRFSNDGNEFDNKLSGFTPMLLGVKVGIAEENGVLPKIGLLGHLRLPFTAGSDYKPETTGADFRFSFAHTLSEKSSLSYNLGAQWGDDSPEIAYIYTLVYGYSITNKLGAYVELYGDLPENNSANHLWDAGFTYLLKPNFQLDATIGSGLNTNQDLLVSAGVSFRLPK</sequence>
<dbReference type="HOGENOM" id="CLU_064308_1_0_10"/>
<dbReference type="Pfam" id="PF13557">
    <property type="entry name" value="Phenol_MetA_deg"/>
    <property type="match status" value="1"/>
</dbReference>
<reference evidence="1 2" key="1">
    <citation type="journal article" date="2010" name="J. Bacteriol.">
        <title>The complete genome sequence of Croceibacter atlanticus HTCC2559T.</title>
        <authorList>
            <person name="Oh H.M."/>
            <person name="Kang I."/>
            <person name="Ferriera S."/>
            <person name="Giovannoni S.J."/>
            <person name="Cho J.C."/>
        </authorList>
    </citation>
    <scope>NUCLEOTIDE SEQUENCE [LARGE SCALE GENOMIC DNA]</scope>
    <source>
        <strain evidence="2">ATCC BAA-628 / HTCC2559 / KCTC 12090</strain>
    </source>
</reference>
<accession>A3U5H8</accession>
<dbReference type="AlphaFoldDB" id="A3U5H8"/>
<dbReference type="Proteomes" id="UP000002297">
    <property type="component" value="Chromosome"/>
</dbReference>
<proteinExistence type="predicted"/>
<evidence type="ECO:0000313" key="1">
    <source>
        <dbReference type="EMBL" id="EAP87495.1"/>
    </source>
</evidence>
<gene>
    <name evidence="1" type="ordered locus">CA2559_02030</name>
</gene>
<keyword evidence="2" id="KW-1185">Reference proteome</keyword>
<dbReference type="KEGG" id="cat:CA2559_02030"/>
<evidence type="ECO:0000313" key="2">
    <source>
        <dbReference type="Proteomes" id="UP000002297"/>
    </source>
</evidence>
<name>A3U5H8_CROAH</name>
<organism evidence="1 2">
    <name type="scientific">Croceibacter atlanticus (strain ATCC BAA-628 / JCM 21780 / CIP 108009 / IAM 15332 / KCTC 12090 / HTCC2559)</name>
    <dbReference type="NCBI Taxonomy" id="216432"/>
    <lineage>
        <taxon>Bacteria</taxon>
        <taxon>Pseudomonadati</taxon>
        <taxon>Bacteroidota</taxon>
        <taxon>Flavobacteriia</taxon>
        <taxon>Flavobacteriales</taxon>
        <taxon>Flavobacteriaceae</taxon>
        <taxon>Croceibacter</taxon>
    </lineage>
</organism>
<dbReference type="InterPro" id="IPR025737">
    <property type="entry name" value="FApF"/>
</dbReference>
<dbReference type="eggNOG" id="ENOG502Z8AC">
    <property type="taxonomic scope" value="Bacteria"/>
</dbReference>
<dbReference type="EMBL" id="CP002046">
    <property type="protein sequence ID" value="EAP87495.1"/>
    <property type="molecule type" value="Genomic_DNA"/>
</dbReference>
<dbReference type="STRING" id="216432.CA2559_02030"/>
<protein>
    <recommendedName>
        <fullName evidence="3">Transporter</fullName>
    </recommendedName>
</protein>
<evidence type="ECO:0008006" key="3">
    <source>
        <dbReference type="Google" id="ProtNLM"/>
    </source>
</evidence>